<dbReference type="InterPro" id="IPR006427">
    <property type="entry name" value="Portal_HK97"/>
</dbReference>
<comment type="caution">
    <text evidence="1">The sequence shown here is derived from an EMBL/GenBank/DDBJ whole genome shotgun (WGS) entry which is preliminary data.</text>
</comment>
<dbReference type="Pfam" id="PF04860">
    <property type="entry name" value="Phage_portal"/>
    <property type="match status" value="1"/>
</dbReference>
<accession>A0AAP0VLS7</accession>
<proteinExistence type="predicted"/>
<dbReference type="Gene3D" id="3.40.140.120">
    <property type="match status" value="1"/>
</dbReference>
<dbReference type="AlphaFoldDB" id="A0AAP0VLS7"/>
<dbReference type="NCBIfam" id="TIGR01537">
    <property type="entry name" value="portal_HK97"/>
    <property type="match status" value="1"/>
</dbReference>
<dbReference type="Gene3D" id="1.20.1270.210">
    <property type="match status" value="1"/>
</dbReference>
<dbReference type="RefSeq" id="WP_052672114.1">
    <property type="nucleotide sequence ID" value="NZ_ATMK01000001.1"/>
</dbReference>
<name>A0AAP0VLS7_PREIN</name>
<sequence>MKFLGYNITKQQPEKREIENYNPNLSNSLQYGLSSNKNTALSLSTVYSAVNLISDAIACLPITIKAHSKDGISELDTHPLKDIFTSNLTTKYTLFKTILQSVLLKGNAYCYIERKGGKVVGLRYLQPEDVQIYYRKETTELYYTCSYIGGTKRIMPSDILHFLKYTVDGVQGISVLSHARRSLNIANQTENTAETFFSSGCNLNGVIKVHNNLSNEQKQDIATSWRTTFGGGNTSGGVVVVPSNMDYQPISVSGEDAQMLQSRQYNVADIARFFNISPVLLGDLSNAGYSTIEATNLQFLSYTLNPYIVMLEEELNRKLVSGGENLEINLDETAILRTDKAQQASYYSTLLSMGVLSINEVRKELGLNEVEGGNNHNLAYNDVSKSNIAGNEEES</sequence>
<dbReference type="EMBL" id="ATMK01000001">
    <property type="protein sequence ID" value="KJJ88143.1"/>
    <property type="molecule type" value="Genomic_DNA"/>
</dbReference>
<gene>
    <name evidence="1" type="ORF">M573_101066</name>
</gene>
<evidence type="ECO:0000313" key="1">
    <source>
        <dbReference type="EMBL" id="KJJ88143.1"/>
    </source>
</evidence>
<protein>
    <submittedName>
        <fullName evidence="1">Phage portal protein</fullName>
    </submittedName>
</protein>
<evidence type="ECO:0000313" key="2">
    <source>
        <dbReference type="Proteomes" id="UP000032541"/>
    </source>
</evidence>
<reference evidence="1 2" key="1">
    <citation type="journal article" date="2015" name="BMC Genomics">
        <title>Comparative genome analysis of Prevotella intermedia strain isolated from infected root canal reveals features related to pathogenicity and adaptation.</title>
        <authorList>
            <person name="Ruan Y."/>
            <person name="Shen L."/>
            <person name="Zou Y."/>
            <person name="Qi Z."/>
            <person name="Yin J."/>
            <person name="Jiang J."/>
            <person name="Guo L."/>
            <person name="He L."/>
            <person name="Chen Z."/>
            <person name="Tang Z."/>
            <person name="Qin S."/>
        </authorList>
    </citation>
    <scope>NUCLEOTIDE SEQUENCE [LARGE SCALE GENOMIC DNA]</scope>
    <source>
        <strain evidence="1 2">ZT</strain>
    </source>
</reference>
<dbReference type="Gene3D" id="3.30.1120.70">
    <property type="match status" value="1"/>
</dbReference>
<dbReference type="Proteomes" id="UP000032541">
    <property type="component" value="Unassembled WGS sequence"/>
</dbReference>
<dbReference type="InterPro" id="IPR006944">
    <property type="entry name" value="Phage/GTA_portal"/>
</dbReference>
<organism evidence="1 2">
    <name type="scientific">Prevotella intermedia ZT</name>
    <dbReference type="NCBI Taxonomy" id="1347790"/>
    <lineage>
        <taxon>Bacteria</taxon>
        <taxon>Pseudomonadati</taxon>
        <taxon>Bacteroidota</taxon>
        <taxon>Bacteroidia</taxon>
        <taxon>Bacteroidales</taxon>
        <taxon>Prevotellaceae</taxon>
        <taxon>Prevotella</taxon>
    </lineage>
</organism>